<dbReference type="Gene3D" id="3.30.565.10">
    <property type="entry name" value="Histidine kinase-like ATPase, C-terminal domain"/>
    <property type="match status" value="1"/>
</dbReference>
<dbReference type="PANTHER" id="PTHR40448:SF1">
    <property type="entry name" value="TWO-COMPONENT SENSOR HISTIDINE KINASE"/>
    <property type="match status" value="1"/>
</dbReference>
<accession>A0A4U3MJG6</accession>
<keyword evidence="1" id="KW-1133">Transmembrane helix</keyword>
<feature type="transmembrane region" description="Helical" evidence="1">
    <location>
        <begin position="82"/>
        <end position="100"/>
    </location>
</feature>
<keyword evidence="1" id="KW-0472">Membrane</keyword>
<feature type="transmembrane region" description="Helical" evidence="1">
    <location>
        <begin position="34"/>
        <end position="52"/>
    </location>
</feature>
<dbReference type="Pfam" id="PF14501">
    <property type="entry name" value="HATPase_c_5"/>
    <property type="match status" value="1"/>
</dbReference>
<feature type="transmembrane region" description="Helical" evidence="1">
    <location>
        <begin position="120"/>
        <end position="139"/>
    </location>
</feature>
<protein>
    <submittedName>
        <fullName evidence="3">GHKL domain-containing protein</fullName>
    </submittedName>
</protein>
<dbReference type="InterPro" id="IPR036890">
    <property type="entry name" value="HATPase_C_sf"/>
</dbReference>
<dbReference type="InterPro" id="IPR032834">
    <property type="entry name" value="NatK-like_C"/>
</dbReference>
<evidence type="ECO:0000313" key="3">
    <source>
        <dbReference type="EMBL" id="TKK88712.1"/>
    </source>
</evidence>
<keyword evidence="1" id="KW-0812">Transmembrane</keyword>
<dbReference type="RefSeq" id="WP_025186895.1">
    <property type="nucleotide sequence ID" value="NZ_AP017623.1"/>
</dbReference>
<comment type="caution">
    <text evidence="3">The sequence shown here is derived from an EMBL/GenBank/DDBJ whole genome shotgun (WGS) entry which is preliminary data.</text>
</comment>
<feature type="transmembrane region" description="Helical" evidence="1">
    <location>
        <begin position="58"/>
        <end position="75"/>
    </location>
</feature>
<dbReference type="AlphaFoldDB" id="A0A4U3MJG6"/>
<feature type="transmembrane region" description="Helical" evidence="1">
    <location>
        <begin position="151"/>
        <end position="174"/>
    </location>
</feature>
<evidence type="ECO:0000259" key="2">
    <source>
        <dbReference type="Pfam" id="PF14501"/>
    </source>
</evidence>
<feature type="domain" description="Sensor histidine kinase NatK-like C-terminal" evidence="2">
    <location>
        <begin position="335"/>
        <end position="435"/>
    </location>
</feature>
<dbReference type="GO" id="GO:0042802">
    <property type="term" value="F:identical protein binding"/>
    <property type="evidence" value="ECO:0007669"/>
    <property type="project" value="TreeGrafter"/>
</dbReference>
<name>A0A4U3MJG6_ENTFL</name>
<dbReference type="EMBL" id="SIYF01000116">
    <property type="protein sequence ID" value="TKK88712.1"/>
    <property type="molecule type" value="Genomic_DNA"/>
</dbReference>
<feature type="transmembrane region" description="Helical" evidence="1">
    <location>
        <begin position="186"/>
        <end position="209"/>
    </location>
</feature>
<proteinExistence type="predicted"/>
<evidence type="ECO:0000256" key="1">
    <source>
        <dbReference type="SAM" id="Phobius"/>
    </source>
</evidence>
<evidence type="ECO:0000313" key="4">
    <source>
        <dbReference type="Proteomes" id="UP000305511"/>
    </source>
</evidence>
<sequence>MERFLFILSNITAVFQVFFNYLKSKVVKLNKKITLHSIFGLMVIAILNGKIISAIGMYGFAWIYLSIIILGYFFISKSLIKVLGINSYIVIISAISGQFVSFVKEKIFGTELIFSSNLTMFLHSTFRLALSVILTILMIKGIKKLEKKFSIINECLLLFNLIGIGTMIIYYTSLVLGKYLGNNKEIIVVNSIFLTLYLVVSLISFIVYLSSLKNKYDIQQKETEYLENQRYMEAMEKQFKEIRKFRHDYKNILNSLEDFIVSGDYESLNDYYFSKIKKASKCIDQNGFKLEAIGNIRVREVKSLLVSKLISTQEKGMDVQLEVTEPIEELAIDSISLVRILGIFLDNSIEEIEFLGEGKLVIAVYKDASAVHIIIQNSCRKNLPKFHLLKQRGFSLKGTDRGMGLSNVQELLQSLNNVQLATSISDGWFTQKLTIENNRRCE</sequence>
<feature type="transmembrane region" description="Helical" evidence="1">
    <location>
        <begin position="6"/>
        <end position="22"/>
    </location>
</feature>
<dbReference type="PANTHER" id="PTHR40448">
    <property type="entry name" value="TWO-COMPONENT SENSOR HISTIDINE KINASE"/>
    <property type="match status" value="1"/>
</dbReference>
<reference evidence="3 4" key="1">
    <citation type="submission" date="2019-02" db="EMBL/GenBank/DDBJ databases">
        <title>Bacteria dissemination in different level of health care in South Africa: the effectiveness of infections prevention and control.</title>
        <authorList>
            <person name="Shobo C."/>
            <person name="Amoako D.G."/>
            <person name="Allam M."/>
            <person name="Ismail A."/>
            <person name="Bester L.A."/>
            <person name="Essack S.Y."/>
        </authorList>
    </citation>
    <scope>NUCLEOTIDE SEQUENCE [LARGE SCALE GENOMIC DNA]</scope>
    <source>
        <strain evidence="3 4">2SIL2</strain>
    </source>
</reference>
<gene>
    <name evidence="3" type="ORF">EY666_05375</name>
</gene>
<dbReference type="Proteomes" id="UP000305511">
    <property type="component" value="Unassembled WGS sequence"/>
</dbReference>
<organism evidence="3 4">
    <name type="scientific">Enterococcus faecalis</name>
    <name type="common">Streptococcus faecalis</name>
    <dbReference type="NCBI Taxonomy" id="1351"/>
    <lineage>
        <taxon>Bacteria</taxon>
        <taxon>Bacillati</taxon>
        <taxon>Bacillota</taxon>
        <taxon>Bacilli</taxon>
        <taxon>Lactobacillales</taxon>
        <taxon>Enterococcaceae</taxon>
        <taxon>Enterococcus</taxon>
    </lineage>
</organism>
<dbReference type="SUPFAM" id="SSF55874">
    <property type="entry name" value="ATPase domain of HSP90 chaperone/DNA topoisomerase II/histidine kinase"/>
    <property type="match status" value="1"/>
</dbReference>